<accession>A0A016TH19</accession>
<dbReference type="EMBL" id="JARK01001437">
    <property type="protein sequence ID" value="EYC02264.1"/>
    <property type="molecule type" value="Genomic_DNA"/>
</dbReference>
<name>A0A016TH19_9BILA</name>
<dbReference type="Proteomes" id="UP000024635">
    <property type="component" value="Unassembled WGS sequence"/>
</dbReference>
<protein>
    <recommendedName>
        <fullName evidence="4">Saposin B-type domain-containing protein</fullName>
    </recommendedName>
</protein>
<organism evidence="2 3">
    <name type="scientific">Ancylostoma ceylanicum</name>
    <dbReference type="NCBI Taxonomy" id="53326"/>
    <lineage>
        <taxon>Eukaryota</taxon>
        <taxon>Metazoa</taxon>
        <taxon>Ecdysozoa</taxon>
        <taxon>Nematoda</taxon>
        <taxon>Chromadorea</taxon>
        <taxon>Rhabditida</taxon>
        <taxon>Rhabditina</taxon>
        <taxon>Rhabditomorpha</taxon>
        <taxon>Strongyloidea</taxon>
        <taxon>Ancylostomatidae</taxon>
        <taxon>Ancylostomatinae</taxon>
        <taxon>Ancylostoma</taxon>
    </lineage>
</organism>
<dbReference type="AlphaFoldDB" id="A0A016TH19"/>
<evidence type="ECO:0000256" key="1">
    <source>
        <dbReference type="SAM" id="SignalP"/>
    </source>
</evidence>
<keyword evidence="3" id="KW-1185">Reference proteome</keyword>
<evidence type="ECO:0000313" key="3">
    <source>
        <dbReference type="Proteomes" id="UP000024635"/>
    </source>
</evidence>
<keyword evidence="1" id="KW-0732">Signal</keyword>
<evidence type="ECO:0008006" key="4">
    <source>
        <dbReference type="Google" id="ProtNLM"/>
    </source>
</evidence>
<reference evidence="3" key="1">
    <citation type="journal article" date="2015" name="Nat. Genet.">
        <title>The genome and transcriptome of the zoonotic hookworm Ancylostoma ceylanicum identify infection-specific gene families.</title>
        <authorList>
            <person name="Schwarz E.M."/>
            <person name="Hu Y."/>
            <person name="Antoshechkin I."/>
            <person name="Miller M.M."/>
            <person name="Sternberg P.W."/>
            <person name="Aroian R.V."/>
        </authorList>
    </citation>
    <scope>NUCLEOTIDE SEQUENCE</scope>
    <source>
        <strain evidence="3">HY135</strain>
    </source>
</reference>
<feature type="signal peptide" evidence="1">
    <location>
        <begin position="1"/>
        <end position="16"/>
    </location>
</feature>
<comment type="caution">
    <text evidence="2">The sequence shown here is derived from an EMBL/GenBank/DDBJ whole genome shotgun (WGS) entry which is preliminary data.</text>
</comment>
<sequence>MKRIFAVLAALAVIAAREWEECETCRLSVIGTKLFIDIDEKSSVQEISDATCHRLRRIGAKKSAHLCEEIIQKILGNEELMKKIKDNREAGWEKRFCAKELQKKYCKR</sequence>
<gene>
    <name evidence="2" type="primary">Acey_s0101.g3400</name>
    <name evidence="2" type="ORF">Y032_0101g3400</name>
</gene>
<proteinExistence type="predicted"/>
<feature type="chain" id="PRO_5001491013" description="Saposin B-type domain-containing protein" evidence="1">
    <location>
        <begin position="17"/>
        <end position="108"/>
    </location>
</feature>
<evidence type="ECO:0000313" key="2">
    <source>
        <dbReference type="EMBL" id="EYC02264.1"/>
    </source>
</evidence>